<name>A0A9P0DTJ4_PHACE</name>
<dbReference type="OrthoDB" id="8188991at2759"/>
<feature type="compositionally biased region" description="Basic and acidic residues" evidence="1">
    <location>
        <begin position="215"/>
        <end position="230"/>
    </location>
</feature>
<dbReference type="Proteomes" id="UP001153737">
    <property type="component" value="Chromosome 7"/>
</dbReference>
<accession>A0A9P0DTJ4</accession>
<reference evidence="2" key="1">
    <citation type="submission" date="2022-01" db="EMBL/GenBank/DDBJ databases">
        <authorList>
            <person name="King R."/>
        </authorList>
    </citation>
    <scope>NUCLEOTIDE SEQUENCE</scope>
</reference>
<feature type="region of interest" description="Disordered" evidence="1">
    <location>
        <begin position="197"/>
        <end position="257"/>
    </location>
</feature>
<dbReference type="AlphaFoldDB" id="A0A9P0DTJ4"/>
<dbReference type="EMBL" id="OU896713">
    <property type="protein sequence ID" value="CAH1176640.1"/>
    <property type="molecule type" value="Genomic_DNA"/>
</dbReference>
<dbReference type="Gene3D" id="1.20.120.1250">
    <property type="entry name" value="Sulfhydryl oxidase R596, ORFan domain"/>
    <property type="match status" value="1"/>
</dbReference>
<gene>
    <name evidence="2" type="ORF">PHAECO_LOCUS10930</name>
</gene>
<evidence type="ECO:0000256" key="1">
    <source>
        <dbReference type="SAM" id="MobiDB-lite"/>
    </source>
</evidence>
<proteinExistence type="predicted"/>
<protein>
    <submittedName>
        <fullName evidence="2">Uncharacterized protein</fullName>
    </submittedName>
</protein>
<keyword evidence="3" id="KW-1185">Reference proteome</keyword>
<feature type="compositionally biased region" description="Basic and acidic residues" evidence="1">
    <location>
        <begin position="247"/>
        <end position="257"/>
    </location>
</feature>
<feature type="compositionally biased region" description="Basic and acidic residues" evidence="1">
    <location>
        <begin position="197"/>
        <end position="209"/>
    </location>
</feature>
<evidence type="ECO:0000313" key="2">
    <source>
        <dbReference type="EMBL" id="CAH1176640.1"/>
    </source>
</evidence>
<evidence type="ECO:0000313" key="3">
    <source>
        <dbReference type="Proteomes" id="UP001153737"/>
    </source>
</evidence>
<reference evidence="2" key="2">
    <citation type="submission" date="2022-10" db="EMBL/GenBank/DDBJ databases">
        <authorList>
            <consortium name="ENA_rothamsted_submissions"/>
            <consortium name="culmorum"/>
            <person name="King R."/>
        </authorList>
    </citation>
    <scope>NUCLEOTIDE SEQUENCE</scope>
</reference>
<organism evidence="2 3">
    <name type="scientific">Phaedon cochleariae</name>
    <name type="common">Mustard beetle</name>
    <dbReference type="NCBI Taxonomy" id="80249"/>
    <lineage>
        <taxon>Eukaryota</taxon>
        <taxon>Metazoa</taxon>
        <taxon>Ecdysozoa</taxon>
        <taxon>Arthropoda</taxon>
        <taxon>Hexapoda</taxon>
        <taxon>Insecta</taxon>
        <taxon>Pterygota</taxon>
        <taxon>Neoptera</taxon>
        <taxon>Endopterygota</taxon>
        <taxon>Coleoptera</taxon>
        <taxon>Polyphaga</taxon>
        <taxon>Cucujiformia</taxon>
        <taxon>Chrysomeloidea</taxon>
        <taxon>Chrysomelidae</taxon>
        <taxon>Chrysomelinae</taxon>
        <taxon>Chrysomelini</taxon>
        <taxon>Phaedon</taxon>
    </lineage>
</organism>
<sequence length="257" mass="29737">MSEKPDTVPGLGFKDKDKALETIKILEGRDPDYQKLAIKGLVGRAKRTLTLTKDKDKLANINEAVATFDEWLRKFELNNLSKENRPYLPIACIDALLPLRNRYDIESKQIDSFLNAYRNQAKGEYKNLRTISSGNDEPTWDIIRNAELKKLLKEVSENDSEMWEEDLPSKKHMEIILWAYSPDASKIKKNISTYEEKLGKTKSTESKEMDVDERNEEKCGKRKSNEEKKPRERKRKSSNDSSSQDEESPKKKSKDTC</sequence>